<organism evidence="5 6">
    <name type="scientific">Parachitinimonas caeni</name>
    <dbReference type="NCBI Taxonomy" id="3031301"/>
    <lineage>
        <taxon>Bacteria</taxon>
        <taxon>Pseudomonadati</taxon>
        <taxon>Pseudomonadota</taxon>
        <taxon>Betaproteobacteria</taxon>
        <taxon>Neisseriales</taxon>
        <taxon>Chitinibacteraceae</taxon>
        <taxon>Parachitinimonas</taxon>
    </lineage>
</organism>
<dbReference type="GO" id="GO:0052621">
    <property type="term" value="F:diguanylate cyclase activity"/>
    <property type="evidence" value="ECO:0007669"/>
    <property type="project" value="UniProtKB-EC"/>
</dbReference>
<dbReference type="InterPro" id="IPR026000">
    <property type="entry name" value="Apc5_dom"/>
</dbReference>
<dbReference type="InterPro" id="IPR000160">
    <property type="entry name" value="GGDEF_dom"/>
</dbReference>
<dbReference type="PANTHER" id="PTHR45138:SF9">
    <property type="entry name" value="DIGUANYLATE CYCLASE DGCM-RELATED"/>
    <property type="match status" value="1"/>
</dbReference>
<evidence type="ECO:0000256" key="3">
    <source>
        <dbReference type="SAM" id="Coils"/>
    </source>
</evidence>
<sequence>MNPQTFPTAEAARLHEDSAGNAVSSLNEEAWRLQYQDPTRSQELAEAARALAVSRDDAMGCHYADLTLAFFAIRYGRFEEGVARLRELLLLAPVQADERARMIALCGQAIVESRFNRQDQAYALALEAADLAERVGRLFDQFVVYNTLGVASFETGRNVDGLRYLYRTLDVARQDGSPSSLAIILSNLGSTQHELGNYEDAKQLLLEAMAVVSNHRLENYMQLVAGNLAASLLISGDPEGAYDIIRPFLSQKRQITSGGDYAFFEAIAAHTFASRGDWELATDYIENAQIHAEAAHEVRVGVHCWWVKGLILRGLGQLAASLEALQMAESKLVGLQDLYYACQVMRETAETYALIGDWQQAYRYHRRHHELYEQHLGNTSRARLQTLQIQNELIEAKRERDFARLKQAEAERAQRELEALNDELKHKVEQIERLQNALREQVIRDPLTDLYNRRYLHDELFNELKLAERRFYTLCVVLMDVDHFKSVNDRFGHPAGDKVLMALAHLLRENIRGSDFASRYGGEEFCIVMADISVEQAVGRVNKLLGGFRDATLTLDGLALGGLTFSAGVAGFPHHGRDSESLLQAADAALYRAKAGGRNRIEVAP</sequence>
<gene>
    <name evidence="5" type="ORF">PZA18_04430</name>
</gene>
<dbReference type="SUPFAM" id="SSF48452">
    <property type="entry name" value="TPR-like"/>
    <property type="match status" value="2"/>
</dbReference>
<dbReference type="InterPro" id="IPR029787">
    <property type="entry name" value="Nucleotide_cyclase"/>
</dbReference>
<evidence type="ECO:0000256" key="2">
    <source>
        <dbReference type="ARBA" id="ARBA00034247"/>
    </source>
</evidence>
<dbReference type="NCBIfam" id="TIGR00254">
    <property type="entry name" value="GGDEF"/>
    <property type="match status" value="1"/>
</dbReference>
<keyword evidence="6" id="KW-1185">Reference proteome</keyword>
<dbReference type="Proteomes" id="UP001172778">
    <property type="component" value="Unassembled WGS sequence"/>
</dbReference>
<proteinExistence type="predicted"/>
<dbReference type="Gene3D" id="3.30.70.270">
    <property type="match status" value="1"/>
</dbReference>
<dbReference type="InterPro" id="IPR011990">
    <property type="entry name" value="TPR-like_helical_dom_sf"/>
</dbReference>
<dbReference type="SUPFAM" id="SSF55073">
    <property type="entry name" value="Nucleotide cyclase"/>
    <property type="match status" value="1"/>
</dbReference>
<dbReference type="PANTHER" id="PTHR45138">
    <property type="entry name" value="REGULATORY COMPONENTS OF SENSORY TRANSDUCTION SYSTEM"/>
    <property type="match status" value="1"/>
</dbReference>
<dbReference type="PROSITE" id="PS50887">
    <property type="entry name" value="GGDEF"/>
    <property type="match status" value="1"/>
</dbReference>
<comment type="caution">
    <text evidence="5">The sequence shown here is derived from an EMBL/GenBank/DDBJ whole genome shotgun (WGS) entry which is preliminary data.</text>
</comment>
<keyword evidence="3" id="KW-0175">Coiled coil</keyword>
<dbReference type="InterPro" id="IPR050469">
    <property type="entry name" value="Diguanylate_Cyclase"/>
</dbReference>
<evidence type="ECO:0000313" key="6">
    <source>
        <dbReference type="Proteomes" id="UP001172778"/>
    </source>
</evidence>
<dbReference type="SMART" id="SM00028">
    <property type="entry name" value="TPR"/>
    <property type="match status" value="4"/>
</dbReference>
<dbReference type="Gene3D" id="1.25.40.10">
    <property type="entry name" value="Tetratricopeptide repeat domain"/>
    <property type="match status" value="2"/>
</dbReference>
<dbReference type="Pfam" id="PF00990">
    <property type="entry name" value="GGDEF"/>
    <property type="match status" value="1"/>
</dbReference>
<dbReference type="InterPro" id="IPR019734">
    <property type="entry name" value="TPR_rpt"/>
</dbReference>
<protein>
    <recommendedName>
        <fullName evidence="1">diguanylate cyclase</fullName>
        <ecNumber evidence="1">2.7.7.65</ecNumber>
    </recommendedName>
</protein>
<feature type="domain" description="GGDEF" evidence="4">
    <location>
        <begin position="472"/>
        <end position="605"/>
    </location>
</feature>
<dbReference type="Pfam" id="PF12862">
    <property type="entry name" value="ANAPC5"/>
    <property type="match status" value="1"/>
</dbReference>
<dbReference type="EMBL" id="JARRAF010000004">
    <property type="protein sequence ID" value="MDK2123296.1"/>
    <property type="molecule type" value="Genomic_DNA"/>
</dbReference>
<dbReference type="CDD" id="cd01949">
    <property type="entry name" value="GGDEF"/>
    <property type="match status" value="1"/>
</dbReference>
<keyword evidence="5" id="KW-0548">Nucleotidyltransferase</keyword>
<accession>A0ABT7DTD5</accession>
<evidence type="ECO:0000256" key="1">
    <source>
        <dbReference type="ARBA" id="ARBA00012528"/>
    </source>
</evidence>
<feature type="coiled-coil region" evidence="3">
    <location>
        <begin position="391"/>
        <end position="444"/>
    </location>
</feature>
<reference evidence="5" key="1">
    <citation type="submission" date="2023-03" db="EMBL/GenBank/DDBJ databases">
        <title>Chitinimonas shenzhenensis gen. nov., sp. nov., a novel member of family Burkholderiaceae isolated from activated sludge collected in Shen Zhen, China.</title>
        <authorList>
            <person name="Wang X."/>
        </authorList>
    </citation>
    <scope>NUCLEOTIDE SEQUENCE</scope>
    <source>
        <strain evidence="5">DQS-5</strain>
    </source>
</reference>
<name>A0ABT7DTD5_9NEIS</name>
<evidence type="ECO:0000313" key="5">
    <source>
        <dbReference type="EMBL" id="MDK2123296.1"/>
    </source>
</evidence>
<dbReference type="RefSeq" id="WP_284099590.1">
    <property type="nucleotide sequence ID" value="NZ_JARRAF010000004.1"/>
</dbReference>
<dbReference type="EC" id="2.7.7.65" evidence="1"/>
<evidence type="ECO:0000259" key="4">
    <source>
        <dbReference type="PROSITE" id="PS50887"/>
    </source>
</evidence>
<comment type="catalytic activity">
    <reaction evidence="2">
        <text>2 GTP = 3',3'-c-di-GMP + 2 diphosphate</text>
        <dbReference type="Rhea" id="RHEA:24898"/>
        <dbReference type="ChEBI" id="CHEBI:33019"/>
        <dbReference type="ChEBI" id="CHEBI:37565"/>
        <dbReference type="ChEBI" id="CHEBI:58805"/>
        <dbReference type="EC" id="2.7.7.65"/>
    </reaction>
</comment>
<dbReference type="Pfam" id="PF13424">
    <property type="entry name" value="TPR_12"/>
    <property type="match status" value="1"/>
</dbReference>
<keyword evidence="5" id="KW-0808">Transferase</keyword>
<dbReference type="SMART" id="SM00267">
    <property type="entry name" value="GGDEF"/>
    <property type="match status" value="1"/>
</dbReference>
<dbReference type="InterPro" id="IPR043128">
    <property type="entry name" value="Rev_trsase/Diguanyl_cyclase"/>
</dbReference>